<comment type="caution">
    <text evidence="1">The sequence shown here is derived from an EMBL/GenBank/DDBJ whole genome shotgun (WGS) entry which is preliminary data.</text>
</comment>
<keyword evidence="2" id="KW-1185">Reference proteome</keyword>
<dbReference type="Proteomes" id="UP000011650">
    <property type="component" value="Unassembled WGS sequence"/>
</dbReference>
<organism evidence="1 2">
    <name type="scientific">Halorubrum lipolyticum DSM 21995</name>
    <dbReference type="NCBI Taxonomy" id="1227482"/>
    <lineage>
        <taxon>Archaea</taxon>
        <taxon>Methanobacteriati</taxon>
        <taxon>Methanobacteriota</taxon>
        <taxon>Stenosarchaea group</taxon>
        <taxon>Halobacteria</taxon>
        <taxon>Halobacteriales</taxon>
        <taxon>Haloferacaceae</taxon>
        <taxon>Halorubrum</taxon>
    </lineage>
</organism>
<sequence>MLLVESPLLGHRVEEVYQRLAGFVFELGQFVVLDLFPTIHRFVCTSFTSLNACLVGYSVG</sequence>
<dbReference type="PATRIC" id="fig|1227482.3.peg.1971"/>
<gene>
    <name evidence="1" type="ORF">C469_09796</name>
</gene>
<dbReference type="AlphaFoldDB" id="M0NNV1"/>
<proteinExistence type="predicted"/>
<accession>M0NNV1</accession>
<evidence type="ECO:0000313" key="2">
    <source>
        <dbReference type="Proteomes" id="UP000011650"/>
    </source>
</evidence>
<evidence type="ECO:0000313" key="1">
    <source>
        <dbReference type="EMBL" id="EMA59607.1"/>
    </source>
</evidence>
<protein>
    <submittedName>
        <fullName evidence="1">Uncharacterized protein</fullName>
    </submittedName>
</protein>
<reference evidence="1 2" key="1">
    <citation type="journal article" date="2014" name="PLoS Genet.">
        <title>Phylogenetically driven sequencing of extremely halophilic archaea reveals strategies for static and dynamic osmo-response.</title>
        <authorList>
            <person name="Becker E.A."/>
            <person name="Seitzer P.M."/>
            <person name="Tritt A."/>
            <person name="Larsen D."/>
            <person name="Krusor M."/>
            <person name="Yao A.I."/>
            <person name="Wu D."/>
            <person name="Madern D."/>
            <person name="Eisen J.A."/>
            <person name="Darling A.E."/>
            <person name="Facciotti M.T."/>
        </authorList>
    </citation>
    <scope>NUCLEOTIDE SEQUENCE [LARGE SCALE GENOMIC DNA]</scope>
    <source>
        <strain evidence="1 2">DSM 21995</strain>
    </source>
</reference>
<name>M0NNV1_9EURY</name>
<dbReference type="EMBL" id="AOJG01000028">
    <property type="protein sequence ID" value="EMA59607.1"/>
    <property type="molecule type" value="Genomic_DNA"/>
</dbReference>